<proteinExistence type="predicted"/>
<dbReference type="Proteomes" id="UP000015502">
    <property type="component" value="Chromosome"/>
</dbReference>
<dbReference type="InterPro" id="IPR036188">
    <property type="entry name" value="FAD/NAD-bd_sf"/>
</dbReference>
<name>S5ZTR4_THELN</name>
<evidence type="ECO:0000313" key="2">
    <source>
        <dbReference type="Proteomes" id="UP000015502"/>
    </source>
</evidence>
<dbReference type="PaxDb" id="523849-OCC_14010"/>
<dbReference type="KEGG" id="tlt:OCC_14010"/>
<dbReference type="Pfam" id="PF13450">
    <property type="entry name" value="NAD_binding_8"/>
    <property type="match status" value="1"/>
</dbReference>
<accession>S5ZTR4</accession>
<dbReference type="SUPFAM" id="SSF51905">
    <property type="entry name" value="FAD/NAD(P)-binding domain"/>
    <property type="match status" value="1"/>
</dbReference>
<dbReference type="AlphaFoldDB" id="S5ZTR4"/>
<dbReference type="PANTHER" id="PTHR43734:SF1">
    <property type="entry name" value="PHYTOENE DESATURASE"/>
    <property type="match status" value="1"/>
</dbReference>
<dbReference type="HOGENOM" id="CLU_1881177_0_0_2"/>
<dbReference type="STRING" id="523849.OCC_14010"/>
<organism evidence="1 2">
    <name type="scientific">Thermococcus litoralis (strain ATCC 51850 / DSM 5473 / JCM 8560 / NS-C)</name>
    <dbReference type="NCBI Taxonomy" id="523849"/>
    <lineage>
        <taxon>Archaea</taxon>
        <taxon>Methanobacteriati</taxon>
        <taxon>Methanobacteriota</taxon>
        <taxon>Thermococci</taxon>
        <taxon>Thermococcales</taxon>
        <taxon>Thermococcaceae</taxon>
        <taxon>Thermococcus</taxon>
    </lineage>
</organism>
<dbReference type="PANTHER" id="PTHR43734">
    <property type="entry name" value="PHYTOENE DESATURASE"/>
    <property type="match status" value="1"/>
</dbReference>
<dbReference type="EMBL" id="CP006670">
    <property type="protein sequence ID" value="AGT34284.1"/>
    <property type="molecule type" value="Genomic_DNA"/>
</dbReference>
<protein>
    <recommendedName>
        <fullName evidence="3">FAD-dependent oxidoreductase</fullName>
    </recommendedName>
</protein>
<reference evidence="1 2" key="1">
    <citation type="journal article" date="2012" name="J. Bacteriol.">
        <title>Genome sequence of the model hyperthermophilic archaeon Thermococcus litoralis NS-C.</title>
        <authorList>
            <person name="Gardner A.F."/>
            <person name="Kumar S."/>
            <person name="Perler F.B."/>
        </authorList>
    </citation>
    <scope>NUCLEOTIDE SEQUENCE [LARGE SCALE GENOMIC DNA]</scope>
    <source>
        <strain evidence="2">ATCC 51850 / DSM 5473 / JCM 8560 / NS-C</strain>
    </source>
</reference>
<dbReference type="Gene3D" id="3.50.50.60">
    <property type="entry name" value="FAD/NAD(P)-binding domain"/>
    <property type="match status" value="1"/>
</dbReference>
<keyword evidence="2" id="KW-1185">Reference proteome</keyword>
<evidence type="ECO:0008006" key="3">
    <source>
        <dbReference type="Google" id="ProtNLM"/>
    </source>
</evidence>
<dbReference type="PRINTS" id="PR00419">
    <property type="entry name" value="ADXRDTASE"/>
</dbReference>
<gene>
    <name evidence="1" type="ORF">OCC_14010</name>
</gene>
<evidence type="ECO:0000313" key="1">
    <source>
        <dbReference type="EMBL" id="AGT34284.1"/>
    </source>
</evidence>
<sequence length="135" mass="14826">MRVVTIGAGLGGLLTSAFLAKAGHEVTILEKAPFVGGRFTNLNYKGFQLSTGALHMVPHGENGPLARLLKLLNANVEIVNSNPRGKFFLEGNIYHYREGWKYLSLKEKAKAMKLLAEIKANRLPSGEDAKMSSWE</sequence>